<dbReference type="GO" id="GO:0006412">
    <property type="term" value="P:translation"/>
    <property type="evidence" value="ECO:0007669"/>
    <property type="project" value="InterPro"/>
</dbReference>
<dbReference type="EMBL" id="UINC01000948">
    <property type="protein sequence ID" value="SUZ64998.1"/>
    <property type="molecule type" value="Genomic_DNA"/>
</dbReference>
<dbReference type="InterPro" id="IPR008991">
    <property type="entry name" value="Translation_prot_SH3-like_sf"/>
</dbReference>
<keyword evidence="2" id="KW-0689">Ribosomal protein</keyword>
<dbReference type="AlphaFoldDB" id="A0A381PF77"/>
<sequence>MICSESSPAPMHVLHLPAAGTHPARFAFPQGLPLMALACTVTPTATPTPPSPMYSKKEAIAVVKEHLQASAFCELTGFSCASPRQSHMFQGMGFHYRFSRGDRVQIISGKHKGATGTVDSNVFQRSVDFPIDHTPCHHVLLDNDLVITINVNQVEALNEIVPPNTQGSRDVDFERRLQG</sequence>
<comment type="similarity">
    <text evidence="1">Belongs to the universal ribosomal protein uL24 family.</text>
</comment>
<evidence type="ECO:0000256" key="2">
    <source>
        <dbReference type="ARBA" id="ARBA00022980"/>
    </source>
</evidence>
<dbReference type="GO" id="GO:0003735">
    <property type="term" value="F:structural constituent of ribosome"/>
    <property type="evidence" value="ECO:0007669"/>
    <property type="project" value="InterPro"/>
</dbReference>
<dbReference type="InterPro" id="IPR014722">
    <property type="entry name" value="Rib_uL2_dom2"/>
</dbReference>
<proteinExistence type="inferred from homology"/>
<dbReference type="GO" id="GO:0003723">
    <property type="term" value="F:RNA binding"/>
    <property type="evidence" value="ECO:0007669"/>
    <property type="project" value="InterPro"/>
</dbReference>
<accession>A0A381PF77</accession>
<evidence type="ECO:0000313" key="4">
    <source>
        <dbReference type="EMBL" id="SUZ64998.1"/>
    </source>
</evidence>
<keyword evidence="3" id="KW-0687">Ribonucleoprotein</keyword>
<dbReference type="GO" id="GO:1990904">
    <property type="term" value="C:ribonucleoprotein complex"/>
    <property type="evidence" value="ECO:0007669"/>
    <property type="project" value="UniProtKB-KW"/>
</dbReference>
<dbReference type="PROSITE" id="PS01108">
    <property type="entry name" value="RIBOSOMAL_L24"/>
    <property type="match status" value="1"/>
</dbReference>
<dbReference type="InterPro" id="IPR041988">
    <property type="entry name" value="Ribosomal_uL24_KOW"/>
</dbReference>
<gene>
    <name evidence="4" type="ORF">METZ01_LOCUS17852</name>
</gene>
<evidence type="ECO:0000256" key="1">
    <source>
        <dbReference type="ARBA" id="ARBA00010618"/>
    </source>
</evidence>
<protein>
    <submittedName>
        <fullName evidence="4">Uncharacterized protein</fullName>
    </submittedName>
</protein>
<reference evidence="4" key="1">
    <citation type="submission" date="2018-05" db="EMBL/GenBank/DDBJ databases">
        <authorList>
            <person name="Lanie J.A."/>
            <person name="Ng W.-L."/>
            <person name="Kazmierczak K.M."/>
            <person name="Andrzejewski T.M."/>
            <person name="Davidsen T.M."/>
            <person name="Wayne K.J."/>
            <person name="Tettelin H."/>
            <person name="Glass J.I."/>
            <person name="Rusch D."/>
            <person name="Podicherti R."/>
            <person name="Tsui H.-C.T."/>
            <person name="Winkler M.E."/>
        </authorList>
    </citation>
    <scope>NUCLEOTIDE SEQUENCE</scope>
</reference>
<organism evidence="4">
    <name type="scientific">marine metagenome</name>
    <dbReference type="NCBI Taxonomy" id="408172"/>
    <lineage>
        <taxon>unclassified sequences</taxon>
        <taxon>metagenomes</taxon>
        <taxon>ecological metagenomes</taxon>
    </lineage>
</organism>
<dbReference type="Gene3D" id="2.30.30.30">
    <property type="match status" value="1"/>
</dbReference>
<evidence type="ECO:0000256" key="3">
    <source>
        <dbReference type="ARBA" id="ARBA00023274"/>
    </source>
</evidence>
<dbReference type="GO" id="GO:0005840">
    <property type="term" value="C:ribosome"/>
    <property type="evidence" value="ECO:0007669"/>
    <property type="project" value="UniProtKB-KW"/>
</dbReference>
<dbReference type="CDD" id="cd06089">
    <property type="entry name" value="KOW_RPL26"/>
    <property type="match status" value="1"/>
</dbReference>
<dbReference type="SUPFAM" id="SSF50104">
    <property type="entry name" value="Translation proteins SH3-like domain"/>
    <property type="match status" value="1"/>
</dbReference>
<name>A0A381PF77_9ZZZZ</name>
<dbReference type="InterPro" id="IPR005825">
    <property type="entry name" value="Ribosomal_uL24_CS"/>
</dbReference>